<dbReference type="InterPro" id="IPR036047">
    <property type="entry name" value="F-box-like_dom_sf"/>
</dbReference>
<dbReference type="OMA" id="CNIDSRI"/>
<feature type="domain" description="F-box" evidence="1">
    <location>
        <begin position="1396"/>
        <end position="1442"/>
    </location>
</feature>
<dbReference type="InterPro" id="IPR001810">
    <property type="entry name" value="F-box_dom"/>
</dbReference>
<feature type="domain" description="F-box" evidence="1">
    <location>
        <begin position="55"/>
        <end position="101"/>
    </location>
</feature>
<feature type="domain" description="F-box" evidence="1">
    <location>
        <begin position="848"/>
        <end position="894"/>
    </location>
</feature>
<evidence type="ECO:0000313" key="3">
    <source>
        <dbReference type="Proteomes" id="UP000006591"/>
    </source>
</evidence>
<dbReference type="Pfam" id="PF14299">
    <property type="entry name" value="PP2"/>
    <property type="match status" value="7"/>
</dbReference>
<dbReference type="Pfam" id="PF12937">
    <property type="entry name" value="F-box-like"/>
    <property type="match status" value="3"/>
</dbReference>
<dbReference type="EnsemblPlants" id="ONIVA02G39710.1">
    <property type="protein sequence ID" value="ONIVA02G39710.1"/>
    <property type="gene ID" value="ONIVA02G39710"/>
</dbReference>
<dbReference type="eggNOG" id="ENOG502QRA4">
    <property type="taxonomic scope" value="Eukaryota"/>
</dbReference>
<organism evidence="2">
    <name type="scientific">Oryza nivara</name>
    <name type="common">Indian wild rice</name>
    <name type="synonym">Oryza sativa f. spontanea</name>
    <dbReference type="NCBI Taxonomy" id="4536"/>
    <lineage>
        <taxon>Eukaryota</taxon>
        <taxon>Viridiplantae</taxon>
        <taxon>Streptophyta</taxon>
        <taxon>Embryophyta</taxon>
        <taxon>Tracheophyta</taxon>
        <taxon>Spermatophyta</taxon>
        <taxon>Magnoliopsida</taxon>
        <taxon>Liliopsida</taxon>
        <taxon>Poales</taxon>
        <taxon>Poaceae</taxon>
        <taxon>BOP clade</taxon>
        <taxon>Oryzoideae</taxon>
        <taxon>Oryzeae</taxon>
        <taxon>Oryzinae</taxon>
        <taxon>Oryza</taxon>
    </lineage>
</organism>
<evidence type="ECO:0000259" key="1">
    <source>
        <dbReference type="PROSITE" id="PS50181"/>
    </source>
</evidence>
<dbReference type="InterPro" id="IPR025886">
    <property type="entry name" value="PP2-like"/>
</dbReference>
<dbReference type="SUPFAM" id="SSF81383">
    <property type="entry name" value="F-box domain"/>
    <property type="match status" value="4"/>
</dbReference>
<dbReference type="STRING" id="4536.A0A0E0GEQ1"/>
<dbReference type="PROSITE" id="PS50181">
    <property type="entry name" value="FBOX"/>
    <property type="match status" value="4"/>
</dbReference>
<dbReference type="SMART" id="SM00256">
    <property type="entry name" value="FBOX"/>
    <property type="match status" value="4"/>
</dbReference>
<protein>
    <recommendedName>
        <fullName evidence="1">F-box domain-containing protein</fullName>
    </recommendedName>
</protein>
<feature type="domain" description="F-box" evidence="1">
    <location>
        <begin position="574"/>
        <end position="620"/>
    </location>
</feature>
<dbReference type="Proteomes" id="UP000006591">
    <property type="component" value="Chromosome 2"/>
</dbReference>
<dbReference type="Gramene" id="ONIVA02G39710.1">
    <property type="protein sequence ID" value="ONIVA02G39710.1"/>
    <property type="gene ID" value="ONIVA02G39710"/>
</dbReference>
<accession>A0A0E0GEQ1</accession>
<dbReference type="CDD" id="cd22162">
    <property type="entry name" value="F-box_AtSKIP3-like"/>
    <property type="match status" value="4"/>
</dbReference>
<dbReference type="Gene3D" id="1.20.1280.50">
    <property type="match status" value="3"/>
</dbReference>
<proteinExistence type="predicted"/>
<dbReference type="PANTHER" id="PTHR32278">
    <property type="entry name" value="F-BOX DOMAIN-CONTAINING PROTEIN"/>
    <property type="match status" value="1"/>
</dbReference>
<evidence type="ECO:0000313" key="2">
    <source>
        <dbReference type="EnsemblPlants" id="ONIVA02G39710.1"/>
    </source>
</evidence>
<keyword evidence="3" id="KW-1185">Reference proteome</keyword>
<sequence length="1685" mass="189100">MTAYKHGSSRWCQKLRENLIDSVHAARSGPSQGTDRGVDESYVISSMEEEAAAATCEIARLPEELLVAALSLTSPRDACRAAAVCRDFRAAADSDAVWSRFLPRDLPRLADGELSPPPPSTKGLFLRLSAAPLLLPHELTVRSPADSWKAQPNPPMCAHFFYTHRVMANWVANQISMWLEREKGGKFKEGAELLSVCWLEIHGKILSKMLSRNTNYAAYLVYRIADRSYGLDFPFQEASVSIGGSTTTRQVGSVERWLKRRCSHALVLAEDIEHPQKRSDGWMELKLGELYNEEGDDGEVCISFRETEGHWKRGLVVQGIEIRPKKTLTSNCLACSHEKPSYSLLTTSRSSKEEIFLTDGLTSMWLDMETGFKCYMLSARALQLANSTDTWRLISLTGASRFSEVIELTACYELVICGKIPCKMLSGNTNYAAYIVFVVVEDSFGLATILDASVSVGGSLCTTRQVCFDSTSSLSADEHFVEDNIEVPQDGSVILPQERDDGWMELEVGEFFHNEECNGDVCFSVLEAEDGRWLSKRGLVVQGIEIRPKKSSCRIVFEREREMERERGRRTMEEAWIDRLPQDLLQRVIPLETPRDACRAAAVSQAFRAVADSDVVWGKFQPDDSSLQLADGELFPPPRSKKERFLRLSAGLLLLPDRRRGMWLDRGTGARCYMLSARALVIIWGDTPRYWRWIPLADSSRFEEGAELIDVCWMEIRCNIDSRILSPNSTYAAFMVFKIAEGFYGLDTPLQEGTVSLGGRESRREVAFTSIDPRPPQGSAAYPQKRADGWMEVELGEFFNEDGEDGEVGISLMSKGPNWKRGLIKPDSSKGAEASPSMEEGEACDDCECEIARLPEELLSAAISLTAPRDAFRAAAVSRAFRAAADSDAVWASFLPRDLPDLADGELSPAPPSKKDLFLRLSAGHYHLLPDRLKSAGHYLDLYTKILALDPSHRLQIAEEFYQLDTVDATVNLGGSKSSREVALTRSRRRPEEEISAVLFPRTRADGWMEVELGEFFNEEGEDGNVNIRIFGKGPNWKKGLISMWLDREKGAKCYMLSARALQISWGDSPQYWSWIPLADSRFKEGAELLSVFWLEIRGKLPGKKLSQNTNYAAYLVYKIADRSYGLDFPFQEASVSIGGSITARQSMWLDRETGFKCYMLSARALQILSPPPPSNKALFLRLSGSDGNVPLLLPDRLRGIWFDRETGAKCYVLSARTLVIKCSETSDYRRWIPLADSRFAEAVEFMDAPPRMEIRSKIDSMVLTPNSTYAAFMVFKIADGLYELDTSPHDATVSIGENESRREVAFTGRYPERRADGWMEVELGEFFNEDGEDGAVYMRLMSEGPNRMRGLIFYFQPPRTHTHSTTIFSFSVFFSFAIKPDSRTEGSMEEEGEGLCEIARLPEELLSAAISRASPRDACHAAAVSPAFRAAADSDAVWASFLPRDLPDLADGELSPAPASKKELFLRLSDGPYLLSDRLMSMWLDRETGAKCYMLSARSLVIIWGDTPHYWRWIPLTDSRFAEGAELIDVCWLEIHGRIHSKMLSPNSTYAAYMVFKIADEFYGLDAPFQEASVSLGGRGSTKIVCVQSYDSEDEEVPENYWPMSIGPLLRQRARRRDRRLVLDEGVTVPQKRTDEWMELEMGEFINEEGEDGEVCFSLMETKGGNWKRGLIVQGIEIRLKKSG</sequence>
<name>A0A0E0GEQ1_ORYNI</name>
<reference evidence="2" key="1">
    <citation type="submission" date="2015-04" db="UniProtKB">
        <authorList>
            <consortium name="EnsemblPlants"/>
        </authorList>
    </citation>
    <scope>IDENTIFICATION</scope>
    <source>
        <strain evidence="2">SL10</strain>
    </source>
</reference>
<reference evidence="2" key="2">
    <citation type="submission" date="2018-04" db="EMBL/GenBank/DDBJ databases">
        <title>OnivRS2 (Oryza nivara Reference Sequence Version 2).</title>
        <authorList>
            <person name="Zhang J."/>
            <person name="Kudrna D."/>
            <person name="Lee S."/>
            <person name="Talag J."/>
            <person name="Rajasekar S."/>
            <person name="Welchert J."/>
            <person name="Hsing Y.-I."/>
            <person name="Wing R.A."/>
        </authorList>
    </citation>
    <scope>NUCLEOTIDE SEQUENCE [LARGE SCALE GENOMIC DNA]</scope>
    <source>
        <strain evidence="2">SL10</strain>
    </source>
</reference>
<dbReference type="PANTHER" id="PTHR32278:SF111">
    <property type="entry name" value="F-BOX PROTEIN PP2-B12-RELATED"/>
    <property type="match status" value="1"/>
</dbReference>